<dbReference type="InterPro" id="IPR016160">
    <property type="entry name" value="Ald_DH_CS_CYS"/>
</dbReference>
<dbReference type="PROSITE" id="PS00687">
    <property type="entry name" value="ALDEHYDE_DEHYDR_GLU"/>
    <property type="match status" value="1"/>
</dbReference>
<dbReference type="Gene3D" id="3.40.309.10">
    <property type="entry name" value="Aldehyde Dehydrogenase, Chain A, domain 2"/>
    <property type="match status" value="1"/>
</dbReference>
<keyword evidence="1 3" id="KW-0560">Oxidoreductase</keyword>
<gene>
    <name evidence="5" type="ORF">GCM10012287_27830</name>
</gene>
<dbReference type="InterPro" id="IPR016163">
    <property type="entry name" value="Ald_DH_C"/>
</dbReference>
<comment type="caution">
    <text evidence="5">The sequence shown here is derived from an EMBL/GenBank/DDBJ whole genome shotgun (WGS) entry which is preliminary data.</text>
</comment>
<protein>
    <submittedName>
        <fullName evidence="5">Gamma-aminobutyraldehyde dehydrogenase</fullName>
    </submittedName>
</protein>
<feature type="domain" description="Aldehyde dehydrogenase" evidence="4">
    <location>
        <begin position="28"/>
        <end position="476"/>
    </location>
</feature>
<proteinExistence type="inferred from homology"/>
<dbReference type="NCBIfam" id="NF010000">
    <property type="entry name" value="PRK13473.1"/>
    <property type="match status" value="1"/>
</dbReference>
<dbReference type="SUPFAM" id="SSF53720">
    <property type="entry name" value="ALDH-like"/>
    <property type="match status" value="1"/>
</dbReference>
<evidence type="ECO:0000256" key="2">
    <source>
        <dbReference type="PROSITE-ProRule" id="PRU10007"/>
    </source>
</evidence>
<dbReference type="Pfam" id="PF00171">
    <property type="entry name" value="Aldedh"/>
    <property type="match status" value="1"/>
</dbReference>
<dbReference type="Proteomes" id="UP000631535">
    <property type="component" value="Unassembled WGS sequence"/>
</dbReference>
<evidence type="ECO:0000256" key="3">
    <source>
        <dbReference type="RuleBase" id="RU003345"/>
    </source>
</evidence>
<evidence type="ECO:0000259" key="4">
    <source>
        <dbReference type="Pfam" id="PF00171"/>
    </source>
</evidence>
<evidence type="ECO:0000313" key="6">
    <source>
        <dbReference type="Proteomes" id="UP000631535"/>
    </source>
</evidence>
<dbReference type="PANTHER" id="PTHR11699">
    <property type="entry name" value="ALDEHYDE DEHYDROGENASE-RELATED"/>
    <property type="match status" value="1"/>
</dbReference>
<dbReference type="InterPro" id="IPR015590">
    <property type="entry name" value="Aldehyde_DH_dom"/>
</dbReference>
<keyword evidence="6" id="KW-1185">Reference proteome</keyword>
<reference evidence="6" key="1">
    <citation type="journal article" date="2019" name="Int. J. Syst. Evol. Microbiol.">
        <title>The Global Catalogue of Microorganisms (GCM) 10K type strain sequencing project: providing services to taxonomists for standard genome sequencing and annotation.</title>
        <authorList>
            <consortium name="The Broad Institute Genomics Platform"/>
            <consortium name="The Broad Institute Genome Sequencing Center for Infectious Disease"/>
            <person name="Wu L."/>
            <person name="Ma J."/>
        </authorList>
    </citation>
    <scope>NUCLEOTIDE SEQUENCE [LARGE SCALE GENOMIC DNA]</scope>
    <source>
        <strain evidence="6">CGMCC 4.7178</strain>
    </source>
</reference>
<dbReference type="InterPro" id="IPR016162">
    <property type="entry name" value="Ald_DH_N"/>
</dbReference>
<feature type="active site" evidence="2">
    <location>
        <position position="255"/>
    </location>
</feature>
<comment type="similarity">
    <text evidence="3">Belongs to the aldehyde dehydrogenase family.</text>
</comment>
<dbReference type="InterPro" id="IPR029510">
    <property type="entry name" value="Ald_DH_CS_GLU"/>
</dbReference>
<dbReference type="InterPro" id="IPR016161">
    <property type="entry name" value="Ald_DH/histidinol_DH"/>
</dbReference>
<name>A0ABQ2MD73_9ACTN</name>
<accession>A0ABQ2MD73</accession>
<dbReference type="Gene3D" id="3.40.605.10">
    <property type="entry name" value="Aldehyde Dehydrogenase, Chain A, domain 1"/>
    <property type="match status" value="1"/>
</dbReference>
<dbReference type="EMBL" id="BMMP01000008">
    <property type="protein sequence ID" value="GGO49751.1"/>
    <property type="molecule type" value="Genomic_DNA"/>
</dbReference>
<evidence type="ECO:0000256" key="1">
    <source>
        <dbReference type="ARBA" id="ARBA00023002"/>
    </source>
</evidence>
<dbReference type="PROSITE" id="PS00070">
    <property type="entry name" value="ALDEHYDE_DEHYDR_CYS"/>
    <property type="match status" value="1"/>
</dbReference>
<sequence>MTDALGPDSGPVELRNVVDGASVPVAARMDLTDPATGETYGTAPLSSSADVDAAVAAARRAFTGWRRSTPADRQRALLYLADLVASHADRLLEAEVRATGKPPAVTRTLEIDRGVDQLRFFAGAARVLEGIAATEYTEGHTSYVRREPVGVVAQVTPWNYPFMMAVWKLAPALAAGNTVVLKPSDTTPASTVLLGELAARAFPPGVVNIVCGDRGTGKALAEHPDVDMVAITGSTRAGSEVMASASARLTNVHLELGGKAPAVVFSDVDTARTARALADAAFFNAGQDCTAVTRVLVERAAYEPLLRELVAAAEATPAGGPQEEAFLGPLNSEAHLRRVQEALAGLPAHAVVETGGRRLERPGFFFPPTVVSGVRQDDDLVQRELFGPVVTVQPFDTEEEALQLACGVDYGLASSVWTADLGRAMRLSSALDFGSVWLNCHQVILPELPHGGFKQSGMGRDLSRYGFDDYTRVKHVMASHTAP</sequence>
<organism evidence="5 6">
    <name type="scientific">Streptomyces daqingensis</name>
    <dbReference type="NCBI Taxonomy" id="1472640"/>
    <lineage>
        <taxon>Bacteria</taxon>
        <taxon>Bacillati</taxon>
        <taxon>Actinomycetota</taxon>
        <taxon>Actinomycetes</taxon>
        <taxon>Kitasatosporales</taxon>
        <taxon>Streptomycetaceae</taxon>
        <taxon>Streptomyces</taxon>
    </lineage>
</organism>
<dbReference type="RefSeq" id="WP_373292079.1">
    <property type="nucleotide sequence ID" value="NZ_BMMP01000008.1"/>
</dbReference>
<evidence type="ECO:0000313" key="5">
    <source>
        <dbReference type="EMBL" id="GGO49751.1"/>
    </source>
</evidence>